<dbReference type="InterPro" id="IPR057666">
    <property type="entry name" value="DrpA_SLOG"/>
</dbReference>
<dbReference type="EMBL" id="JACSQL010000001">
    <property type="protein sequence ID" value="MBD7967207.1"/>
    <property type="molecule type" value="Genomic_DNA"/>
</dbReference>
<dbReference type="SUPFAM" id="SSF102405">
    <property type="entry name" value="MCP/YpsA-like"/>
    <property type="match status" value="1"/>
</dbReference>
<dbReference type="Gene3D" id="3.40.50.450">
    <property type="match status" value="1"/>
</dbReference>
<dbReference type="InterPro" id="IPR036388">
    <property type="entry name" value="WH-like_DNA-bd_sf"/>
</dbReference>
<name>A0ABR8SUM7_9BACL</name>
<dbReference type="PANTHER" id="PTHR43022">
    <property type="entry name" value="PROTEIN SMF"/>
    <property type="match status" value="1"/>
</dbReference>
<evidence type="ECO:0000256" key="1">
    <source>
        <dbReference type="ARBA" id="ARBA00006525"/>
    </source>
</evidence>
<organism evidence="4 5">
    <name type="scientific">Paenibacillus gallinarum</name>
    <dbReference type="NCBI Taxonomy" id="2762232"/>
    <lineage>
        <taxon>Bacteria</taxon>
        <taxon>Bacillati</taxon>
        <taxon>Bacillota</taxon>
        <taxon>Bacilli</taxon>
        <taxon>Bacillales</taxon>
        <taxon>Paenibacillaceae</taxon>
        <taxon>Paenibacillus</taxon>
    </lineage>
</organism>
<accession>A0ABR8SUM7</accession>
<comment type="similarity">
    <text evidence="1">Belongs to the DprA/Smf family.</text>
</comment>
<sequence length="376" mass="41453">MEERHILFGLQEMDGIGRKTIRRWMTSGNLLSDMLKYETQDWIQSGLSAARAAVMKECFHESFIYEKLELLHKERIEIVTYYDKEYPILLKETADPPWVLYIKGNASLLHKPSIAMVGTRVPTGYGKKVGEVFASQLCKAGYTIVSGLARGIDSVCHEAAIRADGLTIAVLGAGLSHIYPAENHALASRIASSGLLISEYPMHQKPRPGLFPERNRIIAGLSLGTLVVEADLRSGSLITADAALEAGRDVFAVPGPITSPKSQGTLNLIKQGAALVTKVEDITDEYKHLMNLAREDKQEQAGVYPEMGSSASLQELIPELTEEERKVVDLLEAGPMTLDDFVDRLHLDFGHLHSVLLSLIIKKQIIQLPGAIYKLI</sequence>
<dbReference type="RefSeq" id="WP_191798354.1">
    <property type="nucleotide sequence ID" value="NZ_JACSQL010000001.1"/>
</dbReference>
<dbReference type="InterPro" id="IPR003488">
    <property type="entry name" value="DprA"/>
</dbReference>
<protein>
    <submittedName>
        <fullName evidence="4">DNA-protecting protein DprA</fullName>
    </submittedName>
</protein>
<dbReference type="PANTHER" id="PTHR43022:SF1">
    <property type="entry name" value="PROTEIN SMF"/>
    <property type="match status" value="1"/>
</dbReference>
<dbReference type="Proteomes" id="UP000608071">
    <property type="component" value="Unassembled WGS sequence"/>
</dbReference>
<evidence type="ECO:0000313" key="5">
    <source>
        <dbReference type="Proteomes" id="UP000608071"/>
    </source>
</evidence>
<evidence type="ECO:0000259" key="3">
    <source>
        <dbReference type="Pfam" id="PF17782"/>
    </source>
</evidence>
<dbReference type="InterPro" id="IPR041614">
    <property type="entry name" value="DprA_WH"/>
</dbReference>
<dbReference type="NCBIfam" id="TIGR00732">
    <property type="entry name" value="dprA"/>
    <property type="match status" value="1"/>
</dbReference>
<keyword evidence="5" id="KW-1185">Reference proteome</keyword>
<feature type="domain" description="Smf/DprA SLOG" evidence="2">
    <location>
        <begin position="78"/>
        <end position="286"/>
    </location>
</feature>
<dbReference type="Gene3D" id="1.10.10.10">
    <property type="entry name" value="Winged helix-like DNA-binding domain superfamily/Winged helix DNA-binding domain"/>
    <property type="match status" value="1"/>
</dbReference>
<feature type="domain" description="DprA winged helix" evidence="3">
    <location>
        <begin position="317"/>
        <end position="370"/>
    </location>
</feature>
<evidence type="ECO:0000313" key="4">
    <source>
        <dbReference type="EMBL" id="MBD7967207.1"/>
    </source>
</evidence>
<comment type="caution">
    <text evidence="4">The sequence shown here is derived from an EMBL/GenBank/DDBJ whole genome shotgun (WGS) entry which is preliminary data.</text>
</comment>
<gene>
    <name evidence="4" type="primary">dprA</name>
    <name evidence="4" type="ORF">H9647_03960</name>
</gene>
<proteinExistence type="inferred from homology"/>
<evidence type="ECO:0000259" key="2">
    <source>
        <dbReference type="Pfam" id="PF02481"/>
    </source>
</evidence>
<dbReference type="Pfam" id="PF02481">
    <property type="entry name" value="DNA_processg_A"/>
    <property type="match status" value="1"/>
</dbReference>
<reference evidence="4 5" key="1">
    <citation type="submission" date="2020-08" db="EMBL/GenBank/DDBJ databases">
        <title>A Genomic Blueprint of the Chicken Gut Microbiome.</title>
        <authorList>
            <person name="Gilroy R."/>
            <person name="Ravi A."/>
            <person name="Getino M."/>
            <person name="Pursley I."/>
            <person name="Horton D.L."/>
            <person name="Alikhan N.-F."/>
            <person name="Baker D."/>
            <person name="Gharbi K."/>
            <person name="Hall N."/>
            <person name="Watson M."/>
            <person name="Adriaenssens E.M."/>
            <person name="Foster-Nyarko E."/>
            <person name="Jarju S."/>
            <person name="Secka A."/>
            <person name="Antonio M."/>
            <person name="Oren A."/>
            <person name="Chaudhuri R."/>
            <person name="La Ragione R.M."/>
            <person name="Hildebrand F."/>
            <person name="Pallen M.J."/>
        </authorList>
    </citation>
    <scope>NUCLEOTIDE SEQUENCE [LARGE SCALE GENOMIC DNA]</scope>
    <source>
        <strain evidence="4 5">Sa2BVA9</strain>
    </source>
</reference>
<dbReference type="Pfam" id="PF17782">
    <property type="entry name" value="WHD_DprA"/>
    <property type="match status" value="1"/>
</dbReference>